<keyword evidence="3" id="KW-1185">Reference proteome</keyword>
<dbReference type="AlphaFoldDB" id="A0AAV4X047"/>
<keyword evidence="1" id="KW-0472">Membrane</keyword>
<dbReference type="EMBL" id="BPLQ01015497">
    <property type="protein sequence ID" value="GIY88525.1"/>
    <property type="molecule type" value="Genomic_DNA"/>
</dbReference>
<proteinExistence type="predicted"/>
<reference evidence="2 3" key="1">
    <citation type="submission" date="2021-06" db="EMBL/GenBank/DDBJ databases">
        <title>Caerostris darwini draft genome.</title>
        <authorList>
            <person name="Kono N."/>
            <person name="Arakawa K."/>
        </authorList>
    </citation>
    <scope>NUCLEOTIDE SEQUENCE [LARGE SCALE GENOMIC DNA]</scope>
</reference>
<evidence type="ECO:0000313" key="3">
    <source>
        <dbReference type="Proteomes" id="UP001054837"/>
    </source>
</evidence>
<comment type="caution">
    <text evidence="2">The sequence shown here is derived from an EMBL/GenBank/DDBJ whole genome shotgun (WGS) entry which is preliminary data.</text>
</comment>
<keyword evidence="1" id="KW-0812">Transmembrane</keyword>
<protein>
    <submittedName>
        <fullName evidence="2">Uncharacterized protein</fullName>
    </submittedName>
</protein>
<feature type="transmembrane region" description="Helical" evidence="1">
    <location>
        <begin position="139"/>
        <end position="164"/>
    </location>
</feature>
<sequence>MHIVEESIAFWKDFLGRIDLYLTDHMKKETANKKELTFEFPKHKAGEKFKQHKRRSSKFFPYDDFPFAFHPMFEHVAPASGAKEKETLNISTENSEKNGKTDFLKTIGWATMKNSGNTTNVNCGHRRFAFIWSFDWRSLLMHIIVIMLFALIVTAILLFCQSLFNVQKDIKRVKLYSRKLTAPKGSKSPEKQDSSHVC</sequence>
<evidence type="ECO:0000313" key="2">
    <source>
        <dbReference type="EMBL" id="GIY88525.1"/>
    </source>
</evidence>
<accession>A0AAV4X047</accession>
<dbReference type="Proteomes" id="UP001054837">
    <property type="component" value="Unassembled WGS sequence"/>
</dbReference>
<keyword evidence="1" id="KW-1133">Transmembrane helix</keyword>
<organism evidence="2 3">
    <name type="scientific">Caerostris darwini</name>
    <dbReference type="NCBI Taxonomy" id="1538125"/>
    <lineage>
        <taxon>Eukaryota</taxon>
        <taxon>Metazoa</taxon>
        <taxon>Ecdysozoa</taxon>
        <taxon>Arthropoda</taxon>
        <taxon>Chelicerata</taxon>
        <taxon>Arachnida</taxon>
        <taxon>Araneae</taxon>
        <taxon>Araneomorphae</taxon>
        <taxon>Entelegynae</taxon>
        <taxon>Araneoidea</taxon>
        <taxon>Araneidae</taxon>
        <taxon>Caerostris</taxon>
    </lineage>
</organism>
<gene>
    <name evidence="2" type="ORF">CDAR_151</name>
</gene>
<evidence type="ECO:0000256" key="1">
    <source>
        <dbReference type="SAM" id="Phobius"/>
    </source>
</evidence>
<name>A0AAV4X047_9ARAC</name>